<keyword evidence="1" id="KW-0812">Transmembrane</keyword>
<keyword evidence="3" id="KW-1185">Reference proteome</keyword>
<dbReference type="EMBL" id="JACKVK010000022">
    <property type="protein sequence ID" value="MCV7424726.1"/>
    <property type="molecule type" value="Genomic_DNA"/>
</dbReference>
<keyword evidence="1" id="KW-0472">Membrane</keyword>
<keyword evidence="1" id="KW-1133">Transmembrane helix</keyword>
<name>A0A9X2Z9X5_9MYCO</name>
<dbReference type="RefSeq" id="WP_263999816.1">
    <property type="nucleotide sequence ID" value="NZ_JACKVK010000022.1"/>
</dbReference>
<proteinExistence type="predicted"/>
<comment type="caution">
    <text evidence="2">The sequence shown here is derived from an EMBL/GenBank/DDBJ whole genome shotgun (WGS) entry which is preliminary data.</text>
</comment>
<sequence length="50" mass="5232">MQVFVWTGRLHTVGFAVLMVSTSIVALVDVTRDEMGSEAPEVSAAGAVPV</sequence>
<dbReference type="Proteomes" id="UP001141629">
    <property type="component" value="Unassembled WGS sequence"/>
</dbReference>
<evidence type="ECO:0000256" key="1">
    <source>
        <dbReference type="SAM" id="Phobius"/>
    </source>
</evidence>
<reference evidence="2" key="2">
    <citation type="journal article" date="2022" name="BMC Genomics">
        <title>Comparative genome analysis of mycobacteria focusing on tRNA and non-coding RNA.</title>
        <authorList>
            <person name="Behra P.R.K."/>
            <person name="Pettersson B.M.F."/>
            <person name="Ramesh M."/>
            <person name="Das S."/>
            <person name="Dasgupta S."/>
            <person name="Kirsebom L.A."/>
        </authorList>
    </citation>
    <scope>NUCLEOTIDE SEQUENCE</scope>
    <source>
        <strain evidence="2">DSM 44838</strain>
    </source>
</reference>
<gene>
    <name evidence="2" type="ORF">H7K45_29725</name>
</gene>
<evidence type="ECO:0000313" key="2">
    <source>
        <dbReference type="EMBL" id="MCV7424726.1"/>
    </source>
</evidence>
<accession>A0A9X2Z9X5</accession>
<feature type="transmembrane region" description="Helical" evidence="1">
    <location>
        <begin position="12"/>
        <end position="30"/>
    </location>
</feature>
<dbReference type="AlphaFoldDB" id="A0A9X2Z9X5"/>
<organism evidence="2 3">
    <name type="scientific">Mycobacterium yunnanensis</name>
    <dbReference type="NCBI Taxonomy" id="368477"/>
    <lineage>
        <taxon>Bacteria</taxon>
        <taxon>Bacillati</taxon>
        <taxon>Actinomycetota</taxon>
        <taxon>Actinomycetes</taxon>
        <taxon>Mycobacteriales</taxon>
        <taxon>Mycobacteriaceae</taxon>
        <taxon>Mycobacterium</taxon>
    </lineage>
</organism>
<reference evidence="2" key="1">
    <citation type="submission" date="2020-07" db="EMBL/GenBank/DDBJ databases">
        <authorList>
            <person name="Pettersson B.M.F."/>
            <person name="Behra P.R.K."/>
            <person name="Ramesh M."/>
            <person name="Das S."/>
            <person name="Dasgupta S."/>
            <person name="Kirsebom L.A."/>
        </authorList>
    </citation>
    <scope>NUCLEOTIDE SEQUENCE</scope>
    <source>
        <strain evidence="2">DSM 44838</strain>
    </source>
</reference>
<evidence type="ECO:0000313" key="3">
    <source>
        <dbReference type="Proteomes" id="UP001141629"/>
    </source>
</evidence>
<protein>
    <submittedName>
        <fullName evidence="2">Uncharacterized protein</fullName>
    </submittedName>
</protein>